<dbReference type="Gene3D" id="2.60.40.10">
    <property type="entry name" value="Immunoglobulins"/>
    <property type="match status" value="5"/>
</dbReference>
<feature type="domain" description="Ig-like" evidence="6">
    <location>
        <begin position="203"/>
        <end position="281"/>
    </location>
</feature>
<dbReference type="GO" id="GO:0098609">
    <property type="term" value="P:cell-cell adhesion"/>
    <property type="evidence" value="ECO:0007669"/>
    <property type="project" value="TreeGrafter"/>
</dbReference>
<feature type="domain" description="Ig-like" evidence="6">
    <location>
        <begin position="385"/>
        <end position="475"/>
    </location>
</feature>
<dbReference type="PROSITE" id="PS50853">
    <property type="entry name" value="FN3"/>
    <property type="match status" value="1"/>
</dbReference>
<dbReference type="OrthoDB" id="6144780at2759"/>
<dbReference type="PANTHER" id="PTHR11640">
    <property type="entry name" value="NEPHRIN"/>
    <property type="match status" value="1"/>
</dbReference>
<organism evidence="8 9">
    <name type="scientific">Mytilus galloprovincialis</name>
    <name type="common">Mediterranean mussel</name>
    <dbReference type="NCBI Taxonomy" id="29158"/>
    <lineage>
        <taxon>Eukaryota</taxon>
        <taxon>Metazoa</taxon>
        <taxon>Spiralia</taxon>
        <taxon>Lophotrochozoa</taxon>
        <taxon>Mollusca</taxon>
        <taxon>Bivalvia</taxon>
        <taxon>Autobranchia</taxon>
        <taxon>Pteriomorphia</taxon>
        <taxon>Mytilida</taxon>
        <taxon>Mytiloidea</taxon>
        <taxon>Mytilidae</taxon>
        <taxon>Mytilinae</taxon>
        <taxon>Mytilus</taxon>
    </lineage>
</organism>
<evidence type="ECO:0000256" key="3">
    <source>
        <dbReference type="ARBA" id="ARBA00023157"/>
    </source>
</evidence>
<dbReference type="GO" id="GO:0050839">
    <property type="term" value="F:cell adhesion molecule binding"/>
    <property type="evidence" value="ECO:0007669"/>
    <property type="project" value="TreeGrafter"/>
</dbReference>
<dbReference type="Pfam" id="PF13927">
    <property type="entry name" value="Ig_3"/>
    <property type="match status" value="1"/>
</dbReference>
<dbReference type="EMBL" id="UYJE01005261">
    <property type="protein sequence ID" value="VDI35612.1"/>
    <property type="molecule type" value="Genomic_DNA"/>
</dbReference>
<comment type="subcellular location">
    <subcellularLocation>
        <location evidence="1">Membrane</location>
        <topology evidence="1">Single-pass type I membrane protein</topology>
    </subcellularLocation>
</comment>
<evidence type="ECO:0000259" key="7">
    <source>
        <dbReference type="PROSITE" id="PS50853"/>
    </source>
</evidence>
<dbReference type="AlphaFoldDB" id="A0A8B6EIH6"/>
<accession>A0A8B6EIH6</accession>
<dbReference type="InterPro" id="IPR013151">
    <property type="entry name" value="Immunoglobulin_dom"/>
</dbReference>
<feature type="domain" description="Fibronectin type-III" evidence="7">
    <location>
        <begin position="479"/>
        <end position="579"/>
    </location>
</feature>
<keyword evidence="9" id="KW-1185">Reference proteome</keyword>
<dbReference type="Proteomes" id="UP000596742">
    <property type="component" value="Unassembled WGS sequence"/>
</dbReference>
<comment type="caution">
    <text evidence="8">The sequence shown here is derived from an EMBL/GenBank/DDBJ whole genome shotgun (WGS) entry which is preliminary data.</text>
</comment>
<dbReference type="GO" id="GO:0005886">
    <property type="term" value="C:plasma membrane"/>
    <property type="evidence" value="ECO:0007669"/>
    <property type="project" value="TreeGrafter"/>
</dbReference>
<evidence type="ECO:0000259" key="6">
    <source>
        <dbReference type="PROSITE" id="PS50835"/>
    </source>
</evidence>
<feature type="domain" description="Ig-like" evidence="6">
    <location>
        <begin position="1"/>
        <end position="99"/>
    </location>
</feature>
<proteinExistence type="predicted"/>
<protein>
    <submittedName>
        <fullName evidence="8">Uncharacterized protein</fullName>
    </submittedName>
</protein>
<evidence type="ECO:0000256" key="1">
    <source>
        <dbReference type="ARBA" id="ARBA00004479"/>
    </source>
</evidence>
<feature type="domain" description="Ig-like" evidence="6">
    <location>
        <begin position="293"/>
        <end position="378"/>
    </location>
</feature>
<dbReference type="SMART" id="SM00060">
    <property type="entry name" value="FN3"/>
    <property type="match status" value="1"/>
</dbReference>
<dbReference type="SUPFAM" id="SSF49265">
    <property type="entry name" value="Fibronectin type III"/>
    <property type="match status" value="1"/>
</dbReference>
<dbReference type="SUPFAM" id="SSF48726">
    <property type="entry name" value="Immunoglobulin"/>
    <property type="match status" value="5"/>
</dbReference>
<feature type="domain" description="Ig-like" evidence="6">
    <location>
        <begin position="110"/>
        <end position="195"/>
    </location>
</feature>
<evidence type="ECO:0000313" key="8">
    <source>
        <dbReference type="EMBL" id="VDI35612.1"/>
    </source>
</evidence>
<dbReference type="CDD" id="cd00063">
    <property type="entry name" value="FN3"/>
    <property type="match status" value="1"/>
</dbReference>
<dbReference type="PANTHER" id="PTHR11640:SF155">
    <property type="entry name" value="IG-LIKE DOMAIN-CONTAINING PROTEIN"/>
    <property type="match status" value="1"/>
</dbReference>
<evidence type="ECO:0000256" key="2">
    <source>
        <dbReference type="ARBA" id="ARBA00023136"/>
    </source>
</evidence>
<dbReference type="CDD" id="cd00096">
    <property type="entry name" value="Ig"/>
    <property type="match status" value="1"/>
</dbReference>
<feature type="non-terminal residue" evidence="8">
    <location>
        <position position="1"/>
    </location>
</feature>
<gene>
    <name evidence="8" type="ORF">MGAL_10B032334</name>
</gene>
<reference evidence="8" key="1">
    <citation type="submission" date="2018-11" db="EMBL/GenBank/DDBJ databases">
        <authorList>
            <person name="Alioto T."/>
            <person name="Alioto T."/>
        </authorList>
    </citation>
    <scope>NUCLEOTIDE SEQUENCE</scope>
</reference>
<dbReference type="InterPro" id="IPR003599">
    <property type="entry name" value="Ig_sub"/>
</dbReference>
<dbReference type="InterPro" id="IPR036179">
    <property type="entry name" value="Ig-like_dom_sf"/>
</dbReference>
<dbReference type="InterPro" id="IPR003961">
    <property type="entry name" value="FN3_dom"/>
</dbReference>
<dbReference type="InterPro" id="IPR007110">
    <property type="entry name" value="Ig-like_dom"/>
</dbReference>
<dbReference type="PROSITE" id="PS50835">
    <property type="entry name" value="IG_LIKE"/>
    <property type="match status" value="5"/>
</dbReference>
<keyword evidence="4" id="KW-0325">Glycoprotein</keyword>
<keyword evidence="5" id="KW-0393">Immunoglobulin domain</keyword>
<evidence type="ECO:0000313" key="9">
    <source>
        <dbReference type="Proteomes" id="UP000596742"/>
    </source>
</evidence>
<dbReference type="InterPro" id="IPR036116">
    <property type="entry name" value="FN3_sf"/>
</dbReference>
<dbReference type="Pfam" id="PF00047">
    <property type="entry name" value="ig"/>
    <property type="match status" value="1"/>
</dbReference>
<dbReference type="SMART" id="SM00409">
    <property type="entry name" value="IG"/>
    <property type="match status" value="4"/>
</dbReference>
<dbReference type="SMART" id="SM00408">
    <property type="entry name" value="IGc2"/>
    <property type="match status" value="3"/>
</dbReference>
<dbReference type="GO" id="GO:0005911">
    <property type="term" value="C:cell-cell junction"/>
    <property type="evidence" value="ECO:0007669"/>
    <property type="project" value="TreeGrafter"/>
</dbReference>
<keyword evidence="2" id="KW-0472">Membrane</keyword>
<name>A0A8B6EIH6_MYTGA</name>
<dbReference type="Pfam" id="PF00041">
    <property type="entry name" value="fn3"/>
    <property type="match status" value="1"/>
</dbReference>
<dbReference type="InterPro" id="IPR003598">
    <property type="entry name" value="Ig_sub2"/>
</dbReference>
<sequence length="587" mass="66257">PVSDISLSETKVETDVSSNFTIRCSVVSRPAATFTWKKINVDELQVDITSYSQISMYYSIDGETVTSVLTFRFSKLDNNGFLQCEANNSFSVRQSRNIPLNVYYPPENIPSIKQVKPGPVDAGETVYLHCSVYGGYPIAKLIWDCPGLVTNQSSETLSAVILQLVVDRKYDGKRCSCLATHPDLSYKHTIQHTFTVYYSPSIPKLSTIPEMPWFVGNTTNVLCLSDEGNPKSVFQWFVNGKLKKENNSVLTIGPLTKNDDTLEIFCNVMNEYTTRHEILLTSEPRNLDVEYYPEIIFDNEVQKLFAVEGENFTVKCWSNGNPSAKVHWEASKVQFTVPEESLSVLNVYRIERDQQLFMCHAVSVSKKYGKLVTTKPIEIEVFYRPNVSKIEVMNTLPMSEGQPTTLQCQVDSNPLSNVSWIYTHNRTLLSKNNNVSKSYLNISSAHCLDNGIYQCKAVTTILGKLYSTTAQTNLSVISKPDIPSVLHLFCGSTTANIVWTIMYNGGDIQRFKVQYWADENGAEKRESNYLDDPGIGKSLKYEMNGLREKTMYYFQIIASNLFGESTTTEHCNTTGTYKQCKPLLIII</sequence>
<keyword evidence="3" id="KW-1015">Disulfide bond</keyword>
<evidence type="ECO:0000256" key="5">
    <source>
        <dbReference type="ARBA" id="ARBA00023319"/>
    </source>
</evidence>
<dbReference type="InterPro" id="IPR013783">
    <property type="entry name" value="Ig-like_fold"/>
</dbReference>
<dbReference type="InterPro" id="IPR051275">
    <property type="entry name" value="Cell_adhesion_signaling"/>
</dbReference>
<evidence type="ECO:0000256" key="4">
    <source>
        <dbReference type="ARBA" id="ARBA00023180"/>
    </source>
</evidence>